<evidence type="ECO:0000313" key="1">
    <source>
        <dbReference type="EMBL" id="TYT74623.1"/>
    </source>
</evidence>
<gene>
    <name evidence="1" type="ORF">FIM25_08460</name>
</gene>
<evidence type="ECO:0000313" key="2">
    <source>
        <dbReference type="Proteomes" id="UP000321899"/>
    </source>
</evidence>
<proteinExistence type="predicted"/>
<dbReference type="InterPro" id="IPR041854">
    <property type="entry name" value="BFD-like_2Fe2S-bd_dom_sf"/>
</dbReference>
<dbReference type="EMBL" id="VDMB01000009">
    <property type="protein sequence ID" value="TYT74623.1"/>
    <property type="molecule type" value="Genomic_DNA"/>
</dbReference>
<reference evidence="1 2" key="1">
    <citation type="submission" date="2019-06" db="EMBL/GenBank/DDBJ databases">
        <title>Desulfobotulus mexicanus sp. nov., a novel sulfate-reducing bacterium isolated from the sediment of an alkaline crater lake in Mexico.</title>
        <authorList>
            <person name="Hirschler-Rea A."/>
        </authorList>
    </citation>
    <scope>NUCLEOTIDE SEQUENCE [LARGE SCALE GENOMIC DNA]</scope>
    <source>
        <strain evidence="1 2">PAR22N</strain>
    </source>
</reference>
<dbReference type="Proteomes" id="UP000321899">
    <property type="component" value="Unassembled WGS sequence"/>
</dbReference>
<dbReference type="OrthoDB" id="9805137at2"/>
<protein>
    <submittedName>
        <fullName evidence="1">BFD-like (2Fe-2S) protein</fullName>
    </submittedName>
</protein>
<comment type="caution">
    <text evidence="1">The sequence shown here is derived from an EMBL/GenBank/DDBJ whole genome shotgun (WGS) entry which is preliminary data.</text>
</comment>
<dbReference type="RefSeq" id="WP_139448244.1">
    <property type="nucleotide sequence ID" value="NZ_VDMB01000009.1"/>
</dbReference>
<dbReference type="Gene3D" id="1.10.10.1100">
    <property type="entry name" value="BFD-like [2Fe-2S]-binding domain"/>
    <property type="match status" value="1"/>
</dbReference>
<dbReference type="AlphaFoldDB" id="A0A5Q4VCC6"/>
<organism evidence="1 2">
    <name type="scientific">Desulfobotulus mexicanus</name>
    <dbReference type="NCBI Taxonomy" id="2586642"/>
    <lineage>
        <taxon>Bacteria</taxon>
        <taxon>Pseudomonadati</taxon>
        <taxon>Thermodesulfobacteriota</taxon>
        <taxon>Desulfobacteria</taxon>
        <taxon>Desulfobacterales</taxon>
        <taxon>Desulfobacteraceae</taxon>
        <taxon>Desulfobotulus</taxon>
    </lineage>
</organism>
<name>A0A5Q4VCC6_9BACT</name>
<keyword evidence="2" id="KW-1185">Reference proteome</keyword>
<accession>A0A5Q4VCC6</accession>
<sequence length="63" mass="7349">MNFRFFSKPAFSDEDLVCHCFAYTRRQIEEDYALHGRSLIYEKILREKQSGGCDCASKNPLGR</sequence>